<evidence type="ECO:0000313" key="3">
    <source>
        <dbReference type="EMBL" id="GJM52873.1"/>
    </source>
</evidence>
<feature type="transmembrane region" description="Helical" evidence="1">
    <location>
        <begin position="20"/>
        <end position="41"/>
    </location>
</feature>
<dbReference type="AlphaFoldDB" id="A0AAV5AVY7"/>
<gene>
    <name evidence="2" type="primary">ccoH</name>
    <name evidence="2" type="ORF">RCZ15_23890</name>
    <name evidence="3" type="ORF">RCZ16_11900</name>
</gene>
<sequence>MSFIPLTFATNFNFFDMKFNWGTGIVVAILAFILFIVYFLVKATTDKTYNHELVTEDYYKKEIEYQKTINKEEKTRKENMQVAIFYEKGKGIILTFPEKTTQKQVHGNVILYRPSNEKLDFTLPISLQNNKMHIADEKLVAGRWNINIEYIVDNQEYTTSFKIEY</sequence>
<dbReference type="EMBL" id="BQKB01000020">
    <property type="protein sequence ID" value="GJM52873.1"/>
    <property type="molecule type" value="Genomic_DNA"/>
</dbReference>
<keyword evidence="1" id="KW-0472">Membrane</keyword>
<evidence type="ECO:0000256" key="1">
    <source>
        <dbReference type="SAM" id="Phobius"/>
    </source>
</evidence>
<dbReference type="InterPro" id="IPR008620">
    <property type="entry name" value="FixH"/>
</dbReference>
<accession>A0AAV5AVY7</accession>
<comment type="caution">
    <text evidence="2">The sequence shown here is derived from an EMBL/GenBank/DDBJ whole genome shotgun (WGS) entry which is preliminary data.</text>
</comment>
<keyword evidence="1" id="KW-0812">Transmembrane</keyword>
<protein>
    <submittedName>
        <fullName evidence="2">Cytochrome Cbb3 oxidase maturation protein CcoH</fullName>
    </submittedName>
</protein>
<dbReference type="Proteomes" id="UP001208692">
    <property type="component" value="Unassembled WGS sequence"/>
</dbReference>
<evidence type="ECO:0000313" key="4">
    <source>
        <dbReference type="Proteomes" id="UP001207736"/>
    </source>
</evidence>
<dbReference type="Pfam" id="PF05751">
    <property type="entry name" value="FixH"/>
    <property type="match status" value="1"/>
</dbReference>
<keyword evidence="1" id="KW-1133">Transmembrane helix</keyword>
<evidence type="ECO:0000313" key="5">
    <source>
        <dbReference type="Proteomes" id="UP001208692"/>
    </source>
</evidence>
<name>A0AAV5AVY7_9FLAO</name>
<reference evidence="2 5" key="1">
    <citation type="submission" date="2021-11" db="EMBL/GenBank/DDBJ databases">
        <title>Draft genome sequence of Capnocytophaga sp. strain KC07075 isolated from cat oral cavity.</title>
        <authorList>
            <person name="Suzuki M."/>
            <person name="Imaoka K."/>
            <person name="Kimura M."/>
            <person name="Morikawa S."/>
            <person name="Maeda K."/>
        </authorList>
    </citation>
    <scope>NUCLEOTIDE SEQUENCE</scope>
    <source>
        <strain evidence="2">KC07075</strain>
        <strain evidence="3 5">KC07079</strain>
    </source>
</reference>
<dbReference type="Proteomes" id="UP001207736">
    <property type="component" value="Unassembled WGS sequence"/>
</dbReference>
<keyword evidence="5" id="KW-1185">Reference proteome</keyword>
<evidence type="ECO:0000313" key="2">
    <source>
        <dbReference type="EMBL" id="GJM51416.1"/>
    </source>
</evidence>
<proteinExistence type="predicted"/>
<dbReference type="EMBL" id="BQKA01000055">
    <property type="protein sequence ID" value="GJM51416.1"/>
    <property type="molecule type" value="Genomic_DNA"/>
</dbReference>
<organism evidence="2 4">
    <name type="scientific">Capnocytophaga catalasegens</name>
    <dbReference type="NCBI Taxonomy" id="1004260"/>
    <lineage>
        <taxon>Bacteria</taxon>
        <taxon>Pseudomonadati</taxon>
        <taxon>Bacteroidota</taxon>
        <taxon>Flavobacteriia</taxon>
        <taxon>Flavobacteriales</taxon>
        <taxon>Flavobacteriaceae</taxon>
        <taxon>Capnocytophaga</taxon>
    </lineage>
</organism>